<name>A0A1R3U2T3_9HYPH</name>
<evidence type="ECO:0000313" key="2">
    <source>
        <dbReference type="Proteomes" id="UP000187891"/>
    </source>
</evidence>
<organism evidence="1 2">
    <name type="scientific">Agrobacterium rosae</name>
    <dbReference type="NCBI Taxonomy" id="1972867"/>
    <lineage>
        <taxon>Bacteria</taxon>
        <taxon>Pseudomonadati</taxon>
        <taxon>Pseudomonadota</taxon>
        <taxon>Alphaproteobacteria</taxon>
        <taxon>Hyphomicrobiales</taxon>
        <taxon>Rhizobiaceae</taxon>
        <taxon>Rhizobium/Agrobacterium group</taxon>
        <taxon>Agrobacterium</taxon>
    </lineage>
</organism>
<dbReference type="AlphaFoldDB" id="A0A1R3U2T3"/>
<dbReference type="EMBL" id="FMUE01000022">
    <property type="protein sequence ID" value="SCX35594.1"/>
    <property type="molecule type" value="Genomic_DNA"/>
</dbReference>
<evidence type="ECO:0000313" key="1">
    <source>
        <dbReference type="EMBL" id="SCX35594.1"/>
    </source>
</evidence>
<protein>
    <submittedName>
        <fullName evidence="1">Uncharacterized protein</fullName>
    </submittedName>
</protein>
<dbReference type="Proteomes" id="UP000187891">
    <property type="component" value="Unassembled WGS sequence"/>
</dbReference>
<accession>A0A1R3U2T3</accession>
<proteinExistence type="predicted"/>
<sequence length="96" mass="10759">MSHPKALVGEWELYRQLVDAVRAPLRMVNFMAAILNFPKQRARGAVLRNHIETLQNAKPNTPDPVTESIIALMEQIQRVNASIATYMAETGTTGKR</sequence>
<dbReference type="STRING" id="1907666.DSM25559_5044"/>
<reference evidence="2" key="1">
    <citation type="submission" date="2016-10" db="EMBL/GenBank/DDBJ databases">
        <authorList>
            <person name="Wibberg D."/>
        </authorList>
    </citation>
    <scope>NUCLEOTIDE SEQUENCE [LARGE SCALE GENOMIC DNA]</scope>
</reference>
<gene>
    <name evidence="1" type="ORF">DSM25559_5044</name>
</gene>